<dbReference type="EMBL" id="JADOEL010000001">
    <property type="protein sequence ID" value="MBF8176247.1"/>
    <property type="molecule type" value="Genomic_DNA"/>
</dbReference>
<dbReference type="InterPro" id="IPR003661">
    <property type="entry name" value="HisK_dim/P_dom"/>
</dbReference>
<keyword evidence="3" id="KW-0597">Phosphoprotein</keyword>
<dbReference type="InterPro" id="IPR036890">
    <property type="entry name" value="HATPase_C_sf"/>
</dbReference>
<dbReference type="RefSeq" id="WP_195874440.1">
    <property type="nucleotide sequence ID" value="NZ_JADOEL010000001.1"/>
</dbReference>
<evidence type="ECO:0000256" key="5">
    <source>
        <dbReference type="ARBA" id="ARBA00022777"/>
    </source>
</evidence>
<sequence>MLLLAILLGYENGLGQADRFIYDNLVKATQRPAPSDVVIIAIDEFSIASLGRWPWQRRTHAELLDILTKAKAKAVGMDIIFAEPQYLSDDDALLASAIANNKRTVLPVLIERTPIGLQPTLPLPAFRQAANSLGHIHFTFEADGVVRGIYLQEKLHGVSWPQFAQAVFNAAHSDGTRNLTGDNIVSDDYRDIDVNSILQGDHLARIPYAGRPGHFKTISYIDVLSGKIPPSFFTDKYVLIGATAAGIASTFATPVTTDHEAMSGVEINANILTGLIEDRSISPAARWQTILFTLLSTSLALLACRYFSPFGALGLTLFLASLISALTYGAFLEELWIPPSAAILMIVIVYPLWSWRRLEAALAYLSEEFARLNQTTPMVLRHANETVRIKNSDYLDRQIGAIRIAANRSRDMHQFVIDNLNSMPDATLVLSQTGEILMYNRIAREYFATLNLDKGQTPTLEAIFSKFDMLQDVGSNGTDWRVALLHSTPGNTAVEIETRDINKREFLIKSAPSRMTDGSMLGWIVSLIDVTTLRAAERRREESLNFISHDMRVPQSSILALIQLQRNPSTAFAIPEFLSRIEKSVETTLNLADDFVHLAKAESQSYQLQDTDFSSLLAEAADDMWAFAHSKSINIVVDAQEVENCWLNVDRSLVIRALGNLLSNAIKFSPKGSEIICSAKPLHTETGSSVVCNITDHGKGIADADRNAIFSPFLRADEQDHDGVGLGLAFVKMVVERHHGSIEVSSIVGLGSTFTITLPCVIG</sequence>
<dbReference type="InterPro" id="IPR005467">
    <property type="entry name" value="His_kinase_dom"/>
</dbReference>
<evidence type="ECO:0000256" key="3">
    <source>
        <dbReference type="ARBA" id="ARBA00022553"/>
    </source>
</evidence>
<evidence type="ECO:0000313" key="8">
    <source>
        <dbReference type="EMBL" id="MBF8176247.1"/>
    </source>
</evidence>
<dbReference type="PRINTS" id="PR00344">
    <property type="entry name" value="BCTRLSENSOR"/>
</dbReference>
<evidence type="ECO:0000256" key="2">
    <source>
        <dbReference type="ARBA" id="ARBA00012438"/>
    </source>
</evidence>
<dbReference type="CDD" id="cd00082">
    <property type="entry name" value="HisKA"/>
    <property type="match status" value="1"/>
</dbReference>
<dbReference type="PROSITE" id="PS50109">
    <property type="entry name" value="HIS_KIN"/>
    <property type="match status" value="1"/>
</dbReference>
<dbReference type="EC" id="2.7.13.3" evidence="2"/>
<dbReference type="Proteomes" id="UP000657372">
    <property type="component" value="Unassembled WGS sequence"/>
</dbReference>
<dbReference type="InterPro" id="IPR003594">
    <property type="entry name" value="HATPase_dom"/>
</dbReference>
<dbReference type="InterPro" id="IPR004358">
    <property type="entry name" value="Sig_transdc_His_kin-like_C"/>
</dbReference>
<evidence type="ECO:0000313" key="9">
    <source>
        <dbReference type="Proteomes" id="UP000657372"/>
    </source>
</evidence>
<comment type="caution">
    <text evidence="8">The sequence shown here is derived from an EMBL/GenBank/DDBJ whole genome shotgun (WGS) entry which is preliminary data.</text>
</comment>
<evidence type="ECO:0000256" key="1">
    <source>
        <dbReference type="ARBA" id="ARBA00000085"/>
    </source>
</evidence>
<comment type="catalytic activity">
    <reaction evidence="1">
        <text>ATP + protein L-histidine = ADP + protein N-phospho-L-histidine.</text>
        <dbReference type="EC" id="2.7.13.3"/>
    </reaction>
</comment>
<gene>
    <name evidence="8" type="ORF">IXC47_00975</name>
</gene>
<dbReference type="PANTHER" id="PTHR43047">
    <property type="entry name" value="TWO-COMPONENT HISTIDINE PROTEIN KINASE"/>
    <property type="match status" value="1"/>
</dbReference>
<protein>
    <recommendedName>
        <fullName evidence="2">histidine kinase</fullName>
        <ecNumber evidence="2">2.7.13.3</ecNumber>
    </recommendedName>
</protein>
<dbReference type="Gene3D" id="1.10.287.130">
    <property type="match status" value="1"/>
</dbReference>
<dbReference type="SMART" id="SM00387">
    <property type="entry name" value="HATPase_c"/>
    <property type="match status" value="1"/>
</dbReference>
<dbReference type="InterPro" id="IPR007890">
    <property type="entry name" value="CHASE2"/>
</dbReference>
<keyword evidence="9" id="KW-1185">Reference proteome</keyword>
<accession>A0ABS0EN11</accession>
<organism evidence="8 9">
    <name type="scientific">Herminiimonas contaminans</name>
    <dbReference type="NCBI Taxonomy" id="1111140"/>
    <lineage>
        <taxon>Bacteria</taxon>
        <taxon>Pseudomonadati</taxon>
        <taxon>Pseudomonadota</taxon>
        <taxon>Betaproteobacteria</taxon>
        <taxon>Burkholderiales</taxon>
        <taxon>Oxalobacteraceae</taxon>
        <taxon>Herminiimonas</taxon>
    </lineage>
</organism>
<feature type="transmembrane region" description="Helical" evidence="6">
    <location>
        <begin position="336"/>
        <end position="353"/>
    </location>
</feature>
<keyword evidence="5" id="KW-0418">Kinase</keyword>
<evidence type="ECO:0000256" key="6">
    <source>
        <dbReference type="SAM" id="Phobius"/>
    </source>
</evidence>
<evidence type="ECO:0000256" key="4">
    <source>
        <dbReference type="ARBA" id="ARBA00022679"/>
    </source>
</evidence>
<keyword evidence="6" id="KW-1133">Transmembrane helix</keyword>
<name>A0ABS0EN11_9BURK</name>
<keyword evidence="6" id="KW-0472">Membrane</keyword>
<dbReference type="InterPro" id="IPR036097">
    <property type="entry name" value="HisK_dim/P_sf"/>
</dbReference>
<proteinExistence type="predicted"/>
<dbReference type="SMART" id="SM01080">
    <property type="entry name" value="CHASE2"/>
    <property type="match status" value="1"/>
</dbReference>
<feature type="domain" description="Histidine kinase" evidence="7">
    <location>
        <begin position="546"/>
        <end position="762"/>
    </location>
</feature>
<dbReference type="Gene3D" id="3.30.450.20">
    <property type="entry name" value="PAS domain"/>
    <property type="match status" value="1"/>
</dbReference>
<evidence type="ECO:0000259" key="7">
    <source>
        <dbReference type="PROSITE" id="PS50109"/>
    </source>
</evidence>
<keyword evidence="4" id="KW-0808">Transferase</keyword>
<dbReference type="SUPFAM" id="SSF47384">
    <property type="entry name" value="Homodimeric domain of signal transducing histidine kinase"/>
    <property type="match status" value="1"/>
</dbReference>
<reference evidence="8 9" key="1">
    <citation type="submission" date="2020-11" db="EMBL/GenBank/DDBJ databases">
        <title>WGS of Herminiimonas contaminans strain Marseille-Q4544 isolated from planarians Schmidtea mediterranea.</title>
        <authorList>
            <person name="Kangale L."/>
        </authorList>
    </citation>
    <scope>NUCLEOTIDE SEQUENCE [LARGE SCALE GENOMIC DNA]</scope>
    <source>
        <strain evidence="8 9">Marseille-Q4544</strain>
    </source>
</reference>
<dbReference type="Pfam" id="PF05226">
    <property type="entry name" value="CHASE2"/>
    <property type="match status" value="1"/>
</dbReference>
<feature type="transmembrane region" description="Helical" evidence="6">
    <location>
        <begin position="310"/>
        <end position="330"/>
    </location>
</feature>
<dbReference type="SUPFAM" id="SSF55874">
    <property type="entry name" value="ATPase domain of HSP90 chaperone/DNA topoisomerase II/histidine kinase"/>
    <property type="match status" value="1"/>
</dbReference>
<dbReference type="PIRSF" id="PIRSF037347">
    <property type="entry name" value="STHK_CHASE2_PAS_prd"/>
    <property type="match status" value="1"/>
</dbReference>
<dbReference type="Pfam" id="PF02518">
    <property type="entry name" value="HATPase_c"/>
    <property type="match status" value="1"/>
</dbReference>
<dbReference type="PANTHER" id="PTHR43047:SF72">
    <property type="entry name" value="OSMOSENSING HISTIDINE PROTEIN KINASE SLN1"/>
    <property type="match status" value="1"/>
</dbReference>
<dbReference type="Gene3D" id="3.30.565.10">
    <property type="entry name" value="Histidine kinase-like ATPase, C-terminal domain"/>
    <property type="match status" value="1"/>
</dbReference>
<keyword evidence="6" id="KW-0812">Transmembrane</keyword>
<dbReference type="InterPro" id="IPR017181">
    <property type="entry name" value="Sig_transdc_His_kin_CHASE2"/>
</dbReference>